<dbReference type="PRINTS" id="PR00455">
    <property type="entry name" value="HTHTETR"/>
</dbReference>
<dbReference type="Gene3D" id="1.10.357.10">
    <property type="entry name" value="Tetracycline Repressor, domain 2"/>
    <property type="match status" value="1"/>
</dbReference>
<feature type="domain" description="HTH tetR-type" evidence="5">
    <location>
        <begin position="14"/>
        <end position="74"/>
    </location>
</feature>
<dbReference type="Gene3D" id="1.10.10.60">
    <property type="entry name" value="Homeodomain-like"/>
    <property type="match status" value="1"/>
</dbReference>
<evidence type="ECO:0000313" key="6">
    <source>
        <dbReference type="EMBL" id="MFD1933559.1"/>
    </source>
</evidence>
<dbReference type="Proteomes" id="UP001597368">
    <property type="component" value="Unassembled WGS sequence"/>
</dbReference>
<reference evidence="7" key="1">
    <citation type="journal article" date="2019" name="Int. J. Syst. Evol. Microbiol.">
        <title>The Global Catalogue of Microorganisms (GCM) 10K type strain sequencing project: providing services to taxonomists for standard genome sequencing and annotation.</title>
        <authorList>
            <consortium name="The Broad Institute Genomics Platform"/>
            <consortium name="The Broad Institute Genome Sequencing Center for Infectious Disease"/>
            <person name="Wu L."/>
            <person name="Ma J."/>
        </authorList>
    </citation>
    <scope>NUCLEOTIDE SEQUENCE [LARGE SCALE GENOMIC DNA]</scope>
    <source>
        <strain evidence="7">ICMP 6774ER</strain>
    </source>
</reference>
<dbReference type="InterPro" id="IPR041347">
    <property type="entry name" value="MftR_C"/>
</dbReference>
<feature type="DNA-binding region" description="H-T-H motif" evidence="4">
    <location>
        <begin position="37"/>
        <end position="56"/>
    </location>
</feature>
<dbReference type="Pfam" id="PF00440">
    <property type="entry name" value="TetR_N"/>
    <property type="match status" value="1"/>
</dbReference>
<evidence type="ECO:0000256" key="1">
    <source>
        <dbReference type="ARBA" id="ARBA00023015"/>
    </source>
</evidence>
<keyword evidence="1" id="KW-0805">Transcription regulation</keyword>
<dbReference type="InterPro" id="IPR050109">
    <property type="entry name" value="HTH-type_TetR-like_transc_reg"/>
</dbReference>
<dbReference type="PROSITE" id="PS50977">
    <property type="entry name" value="HTH_TETR_2"/>
    <property type="match status" value="1"/>
</dbReference>
<protein>
    <submittedName>
        <fullName evidence="6">TetR family transcriptional regulator</fullName>
    </submittedName>
</protein>
<dbReference type="EMBL" id="JBHUFV010000033">
    <property type="protein sequence ID" value="MFD1933559.1"/>
    <property type="molecule type" value="Genomic_DNA"/>
</dbReference>
<keyword evidence="7" id="KW-1185">Reference proteome</keyword>
<proteinExistence type="predicted"/>
<keyword evidence="3" id="KW-0804">Transcription</keyword>
<dbReference type="PANTHER" id="PTHR30055">
    <property type="entry name" value="HTH-TYPE TRANSCRIPTIONAL REGULATOR RUTR"/>
    <property type="match status" value="1"/>
</dbReference>
<sequence>MDLRELPLRERKKARTRQALTETALRLFTEKGFDHTTLDELVDAVEVSKRTFFRNFPSKEDVALAADTELWSTFLAEVDAMEVSGLVLDAFRSALRVSLARMEEGWGARFLATRALCAVTPAVEAHSLRYCDQTTQAAFARMGARTGFDAGDVRLKLVIEVAIAAWRHAAIGWTADGGPGGLAGLQERLDAAFAAIPESIALTGVNLPR</sequence>
<dbReference type="RefSeq" id="WP_379573598.1">
    <property type="nucleotide sequence ID" value="NZ_JBHUFV010000033.1"/>
</dbReference>
<dbReference type="InterPro" id="IPR001647">
    <property type="entry name" value="HTH_TetR"/>
</dbReference>
<evidence type="ECO:0000256" key="2">
    <source>
        <dbReference type="ARBA" id="ARBA00023125"/>
    </source>
</evidence>
<comment type="caution">
    <text evidence="6">The sequence shown here is derived from an EMBL/GenBank/DDBJ whole genome shotgun (WGS) entry which is preliminary data.</text>
</comment>
<dbReference type="PANTHER" id="PTHR30055:SF238">
    <property type="entry name" value="MYCOFACTOCIN BIOSYNTHESIS TRANSCRIPTIONAL REGULATOR MFTR-RELATED"/>
    <property type="match status" value="1"/>
</dbReference>
<name>A0ABW4SX84_9ACTN</name>
<keyword evidence="2 4" id="KW-0238">DNA-binding</keyword>
<gene>
    <name evidence="6" type="ORF">ACFSKW_19045</name>
</gene>
<dbReference type="SUPFAM" id="SSF46689">
    <property type="entry name" value="Homeodomain-like"/>
    <property type="match status" value="1"/>
</dbReference>
<dbReference type="InterPro" id="IPR009057">
    <property type="entry name" value="Homeodomain-like_sf"/>
</dbReference>
<organism evidence="6 7">
    <name type="scientific">Nonomuraea mangrovi</name>
    <dbReference type="NCBI Taxonomy" id="2316207"/>
    <lineage>
        <taxon>Bacteria</taxon>
        <taxon>Bacillati</taxon>
        <taxon>Actinomycetota</taxon>
        <taxon>Actinomycetes</taxon>
        <taxon>Streptosporangiales</taxon>
        <taxon>Streptosporangiaceae</taxon>
        <taxon>Nonomuraea</taxon>
    </lineage>
</organism>
<accession>A0ABW4SX84</accession>
<evidence type="ECO:0000259" key="5">
    <source>
        <dbReference type="PROSITE" id="PS50977"/>
    </source>
</evidence>
<dbReference type="Pfam" id="PF17754">
    <property type="entry name" value="TetR_C_14"/>
    <property type="match status" value="1"/>
</dbReference>
<evidence type="ECO:0000313" key="7">
    <source>
        <dbReference type="Proteomes" id="UP001597368"/>
    </source>
</evidence>
<evidence type="ECO:0000256" key="4">
    <source>
        <dbReference type="PROSITE-ProRule" id="PRU00335"/>
    </source>
</evidence>
<evidence type="ECO:0000256" key="3">
    <source>
        <dbReference type="ARBA" id="ARBA00023163"/>
    </source>
</evidence>